<comment type="similarity">
    <text evidence="2">Belongs to the terpene synthase family.</text>
</comment>
<reference evidence="4 5" key="1">
    <citation type="submission" date="2019-07" db="EMBL/GenBank/DDBJ databases">
        <title>Draft genome for Streptomyces benahoarensis MZ03-48.</title>
        <authorList>
            <person name="Gonzalez-Pimentel J.L."/>
        </authorList>
    </citation>
    <scope>NUCLEOTIDE SEQUENCE [LARGE SCALE GENOMIC DNA]</scope>
    <source>
        <strain evidence="4 5">MZ03-48</strain>
    </source>
</reference>
<dbReference type="PANTHER" id="PTHR35201">
    <property type="entry name" value="TERPENE SYNTHASE"/>
    <property type="match status" value="1"/>
</dbReference>
<dbReference type="PANTHER" id="PTHR35201:SF4">
    <property type="entry name" value="BETA-PINACENE SYNTHASE-RELATED"/>
    <property type="match status" value="1"/>
</dbReference>
<gene>
    <name evidence="4" type="ORF">FNZ23_18535</name>
</gene>
<comment type="caution">
    <text evidence="4">The sequence shown here is derived from an EMBL/GenBank/DDBJ whole genome shotgun (WGS) entry which is preliminary data.</text>
</comment>
<comment type="cofactor">
    <cofactor evidence="2">
        <name>Mg(2+)</name>
        <dbReference type="ChEBI" id="CHEBI:18420"/>
    </cofactor>
</comment>
<keyword evidence="5" id="KW-1185">Reference proteome</keyword>
<evidence type="ECO:0000256" key="2">
    <source>
        <dbReference type="RuleBase" id="RU366034"/>
    </source>
</evidence>
<dbReference type="SUPFAM" id="SSF48576">
    <property type="entry name" value="Terpenoid synthases"/>
    <property type="match status" value="1"/>
</dbReference>
<dbReference type="EC" id="4.2.3.-" evidence="2"/>
<dbReference type="Gene3D" id="1.10.600.10">
    <property type="entry name" value="Farnesyl Diphosphate Synthase"/>
    <property type="match status" value="1"/>
</dbReference>
<dbReference type="GO" id="GO:0010333">
    <property type="term" value="F:terpene synthase activity"/>
    <property type="evidence" value="ECO:0007669"/>
    <property type="project" value="InterPro"/>
</dbReference>
<dbReference type="InterPro" id="IPR008949">
    <property type="entry name" value="Isoprenoid_synthase_dom_sf"/>
</dbReference>
<evidence type="ECO:0000313" key="5">
    <source>
        <dbReference type="Proteomes" id="UP000320888"/>
    </source>
</evidence>
<keyword evidence="2" id="KW-0460">Magnesium</keyword>
<dbReference type="InterPro" id="IPR034686">
    <property type="entry name" value="Terpene_cyclase-like_2"/>
</dbReference>
<organism evidence="4 5">
    <name type="scientific">Streptomyces benahoarensis</name>
    <dbReference type="NCBI Taxonomy" id="2595054"/>
    <lineage>
        <taxon>Bacteria</taxon>
        <taxon>Bacillati</taxon>
        <taxon>Actinomycetota</taxon>
        <taxon>Actinomycetes</taxon>
        <taxon>Kitasatosporales</taxon>
        <taxon>Streptomycetaceae</taxon>
        <taxon>Streptomyces</taxon>
    </lineage>
</organism>
<proteinExistence type="inferred from homology"/>
<dbReference type="Proteomes" id="UP000320888">
    <property type="component" value="Unassembled WGS sequence"/>
</dbReference>
<accession>A0A553Z7I8</accession>
<protein>
    <recommendedName>
        <fullName evidence="2">Terpene synthase</fullName>
        <ecNumber evidence="2">4.2.3.-</ecNumber>
    </recommendedName>
</protein>
<dbReference type="AlphaFoldDB" id="A0A553Z7I8"/>
<sequence length="381" mass="42361">MSVTSDLRTTPGGDRSRPSPIGWQLPPFYCPITLTGGIHPRHAELEQRALDWLDDYGLYPDATERAWGLATHSAKFSCRIIPCGQPEPLFMFVLWNYWAYTIDDWLDSGSDATATAKIVDTSVRLIRALEYPGSSMARPGPVADALHDLVTRTRDMLSPWQLRRFIDAMRDWLFASAWQMTNVERRIMPTLNDFAGMTVSINGTRFSLTWCEVANGIDLPPAVLCSPAVQAVTDAAGFIVSTDNDLFSYAKEDHLELPEQNLINVIAHERGCTPKEALAEAVGLRDRTMTLFIRLSEQLAAQGDPELRRYLVALGHYIAGCIAWQNSAPRFASPRNRNPLPVPGSSFGITYRDTPSDPSTDAPALPAIAWWWDQLTSPDAP</sequence>
<dbReference type="Pfam" id="PF19086">
    <property type="entry name" value="Terpene_syn_C_2"/>
    <property type="match status" value="1"/>
</dbReference>
<dbReference type="OrthoDB" id="2989600at2"/>
<keyword evidence="2" id="KW-0479">Metal-binding</keyword>
<dbReference type="GO" id="GO:0046872">
    <property type="term" value="F:metal ion binding"/>
    <property type="evidence" value="ECO:0007669"/>
    <property type="project" value="UniProtKB-KW"/>
</dbReference>
<evidence type="ECO:0000256" key="3">
    <source>
        <dbReference type="SAM" id="MobiDB-lite"/>
    </source>
</evidence>
<name>A0A553Z7I8_9ACTN</name>
<dbReference type="RefSeq" id="WP_143941379.1">
    <property type="nucleotide sequence ID" value="NZ_VKLS01000239.1"/>
</dbReference>
<keyword evidence="1 2" id="KW-0456">Lyase</keyword>
<feature type="region of interest" description="Disordered" evidence="3">
    <location>
        <begin position="1"/>
        <end position="22"/>
    </location>
</feature>
<dbReference type="EMBL" id="VKLS01000239">
    <property type="protein sequence ID" value="TSB37421.1"/>
    <property type="molecule type" value="Genomic_DNA"/>
</dbReference>
<evidence type="ECO:0000256" key="1">
    <source>
        <dbReference type="ARBA" id="ARBA00023239"/>
    </source>
</evidence>
<evidence type="ECO:0000313" key="4">
    <source>
        <dbReference type="EMBL" id="TSB37421.1"/>
    </source>
</evidence>